<organism evidence="2 3">
    <name type="scientific">Glossina pallidipes</name>
    <name type="common">Tsetse fly</name>
    <dbReference type="NCBI Taxonomy" id="7398"/>
    <lineage>
        <taxon>Eukaryota</taxon>
        <taxon>Metazoa</taxon>
        <taxon>Ecdysozoa</taxon>
        <taxon>Arthropoda</taxon>
        <taxon>Hexapoda</taxon>
        <taxon>Insecta</taxon>
        <taxon>Pterygota</taxon>
        <taxon>Neoptera</taxon>
        <taxon>Endopterygota</taxon>
        <taxon>Diptera</taxon>
        <taxon>Brachycera</taxon>
        <taxon>Muscomorpha</taxon>
        <taxon>Hippoboscoidea</taxon>
        <taxon>Glossinidae</taxon>
        <taxon>Glossina</taxon>
    </lineage>
</organism>
<dbReference type="PANTHER" id="PTHR43612">
    <property type="entry name" value="TRIFUNCTIONAL ENZYME SUBUNIT ALPHA"/>
    <property type="match status" value="1"/>
</dbReference>
<feature type="domain" description="3-hydroxyacyl-CoA dehydrogenase NAD binding" evidence="1">
    <location>
        <begin position="65"/>
        <end position="159"/>
    </location>
</feature>
<dbReference type="GO" id="GO:0006635">
    <property type="term" value="P:fatty acid beta-oxidation"/>
    <property type="evidence" value="ECO:0007669"/>
    <property type="project" value="TreeGrafter"/>
</dbReference>
<reference evidence="3" key="1">
    <citation type="submission" date="2014-03" db="EMBL/GenBank/DDBJ databases">
        <authorList>
            <person name="Aksoy S."/>
            <person name="Warren W."/>
            <person name="Wilson R.K."/>
        </authorList>
    </citation>
    <scope>NUCLEOTIDE SEQUENCE [LARGE SCALE GENOMIC DNA]</scope>
    <source>
        <strain evidence="3">IAEA</strain>
    </source>
</reference>
<dbReference type="GO" id="GO:0004300">
    <property type="term" value="F:enoyl-CoA hydratase activity"/>
    <property type="evidence" value="ECO:0007669"/>
    <property type="project" value="TreeGrafter"/>
</dbReference>
<sequence>MLLKLPYFVDYIRTYTFEKRVESFVKKQSGILGGMSKFPTILAPQHSILLVYKEKREIPNKILYLGAGIVEVSVDKGVSVIMKDAKDAGLARGIGQVQNGLETTVKRKRITALEQDQILANLLPTLDYNDFKKSDMVIEAVFEVIKGKHGVIKEELETVGPSIVYEEFAVVCNCH</sequence>
<dbReference type="GO" id="GO:0016509">
    <property type="term" value="F:long-chain (3S)-3-hydroxyacyl-CoA dehydrogenase (NAD+) activity"/>
    <property type="evidence" value="ECO:0007669"/>
    <property type="project" value="TreeGrafter"/>
</dbReference>
<dbReference type="InterPro" id="IPR050136">
    <property type="entry name" value="FA_oxidation_alpha_subunit"/>
</dbReference>
<evidence type="ECO:0000259" key="1">
    <source>
        <dbReference type="Pfam" id="PF02737"/>
    </source>
</evidence>
<dbReference type="InterPro" id="IPR006176">
    <property type="entry name" value="3-OHacyl-CoA_DH_NAD-bd"/>
</dbReference>
<name>A0A1B0ACC1_GLOPL</name>
<dbReference type="PANTHER" id="PTHR43612:SF3">
    <property type="entry name" value="TRIFUNCTIONAL ENZYME SUBUNIT ALPHA, MITOCHONDRIAL"/>
    <property type="match status" value="1"/>
</dbReference>
<dbReference type="VEuPathDB" id="VectorBase:GPAI040993"/>
<protein>
    <recommendedName>
        <fullName evidence="1">3-hydroxyacyl-CoA dehydrogenase NAD binding domain-containing protein</fullName>
    </recommendedName>
</protein>
<dbReference type="STRING" id="7398.A0A1B0ACC1"/>
<evidence type="ECO:0000313" key="2">
    <source>
        <dbReference type="EnsemblMetazoa" id="GPAI040993-PA"/>
    </source>
</evidence>
<reference evidence="2" key="2">
    <citation type="submission" date="2020-05" db="UniProtKB">
        <authorList>
            <consortium name="EnsemblMetazoa"/>
        </authorList>
    </citation>
    <scope>IDENTIFICATION</scope>
    <source>
        <strain evidence="2">IAEA</strain>
    </source>
</reference>
<dbReference type="Gene3D" id="3.40.50.720">
    <property type="entry name" value="NAD(P)-binding Rossmann-like Domain"/>
    <property type="match status" value="1"/>
</dbReference>
<evidence type="ECO:0000313" key="3">
    <source>
        <dbReference type="Proteomes" id="UP000092445"/>
    </source>
</evidence>
<dbReference type="SUPFAM" id="SSF51735">
    <property type="entry name" value="NAD(P)-binding Rossmann-fold domains"/>
    <property type="match status" value="1"/>
</dbReference>
<dbReference type="AlphaFoldDB" id="A0A1B0ACC1"/>
<dbReference type="EnsemblMetazoa" id="GPAI040993-RA">
    <property type="protein sequence ID" value="GPAI040993-PA"/>
    <property type="gene ID" value="GPAI040993"/>
</dbReference>
<dbReference type="GO" id="GO:0070403">
    <property type="term" value="F:NAD+ binding"/>
    <property type="evidence" value="ECO:0007669"/>
    <property type="project" value="InterPro"/>
</dbReference>
<accession>A0A1B0ACC1</accession>
<dbReference type="GO" id="GO:0016507">
    <property type="term" value="C:mitochondrial fatty acid beta-oxidation multienzyme complex"/>
    <property type="evidence" value="ECO:0007669"/>
    <property type="project" value="TreeGrafter"/>
</dbReference>
<dbReference type="InterPro" id="IPR036291">
    <property type="entry name" value="NAD(P)-bd_dom_sf"/>
</dbReference>
<keyword evidence="3" id="KW-1185">Reference proteome</keyword>
<dbReference type="Pfam" id="PF02737">
    <property type="entry name" value="3HCDH_N"/>
    <property type="match status" value="1"/>
</dbReference>
<dbReference type="Proteomes" id="UP000092445">
    <property type="component" value="Unassembled WGS sequence"/>
</dbReference>
<proteinExistence type="predicted"/>